<name>A0A6C0HSG1_9ZZZZ</name>
<accession>A0A6C0HSG1</accession>
<organism evidence="1">
    <name type="scientific">viral metagenome</name>
    <dbReference type="NCBI Taxonomy" id="1070528"/>
    <lineage>
        <taxon>unclassified sequences</taxon>
        <taxon>metagenomes</taxon>
        <taxon>organismal metagenomes</taxon>
    </lineage>
</organism>
<reference evidence="1" key="1">
    <citation type="journal article" date="2020" name="Nature">
        <title>Giant virus diversity and host interactions through global metagenomics.</title>
        <authorList>
            <person name="Schulz F."/>
            <person name="Roux S."/>
            <person name="Paez-Espino D."/>
            <person name="Jungbluth S."/>
            <person name="Walsh D.A."/>
            <person name="Denef V.J."/>
            <person name="McMahon K.D."/>
            <person name="Konstantinidis K.T."/>
            <person name="Eloe-Fadrosh E.A."/>
            <person name="Kyrpides N.C."/>
            <person name="Woyke T."/>
        </authorList>
    </citation>
    <scope>NUCLEOTIDE SEQUENCE</scope>
    <source>
        <strain evidence="1">GVMAG-M-3300023184-167</strain>
    </source>
</reference>
<evidence type="ECO:0000313" key="1">
    <source>
        <dbReference type="EMBL" id="QHT83320.1"/>
    </source>
</evidence>
<sequence length="315" mass="36417">MIEIFCLLALVFVAMLYKYDSIHDDNYSLVKKYLVRDVNISNGKPIIWIYIPTIPNSRKIKNFGDGVSRLINQEYLYLTIKSIIKNNPSFTICLIDNDSFNKLISGWEYDLNTTPSPILENMIKLAMSKILYIYGGIVVPLSFLCFKDLLPLYEHGTQTGLFICENINKSNSLAKYSPDPSFMGCRQNDPLMLEYSYFCETIISDTSQEPVFLGIHSKWFVNKNVTIINGEKIGIKSEGKMITIEKLFSTAQISLSKDVYGIYIPESEILQHHNYEWFSRLSKKEILSGDTILQKYIIMTCAKKNDWIPFWKFPY</sequence>
<protein>
    <submittedName>
        <fullName evidence="1">Uncharacterized protein</fullName>
    </submittedName>
</protein>
<dbReference type="AlphaFoldDB" id="A0A6C0HSG1"/>
<proteinExistence type="predicted"/>
<dbReference type="EMBL" id="MN740007">
    <property type="protein sequence ID" value="QHT83320.1"/>
    <property type="molecule type" value="Genomic_DNA"/>
</dbReference>